<dbReference type="RefSeq" id="WP_002772875.1">
    <property type="nucleotide sequence ID" value="NZ_JH597773.1"/>
</dbReference>
<name>H2CJI6_9LEPT</name>
<organism evidence="2 3">
    <name type="scientific">Leptonema illini DSM 21528</name>
    <dbReference type="NCBI Taxonomy" id="929563"/>
    <lineage>
        <taxon>Bacteria</taxon>
        <taxon>Pseudomonadati</taxon>
        <taxon>Spirochaetota</taxon>
        <taxon>Spirochaetia</taxon>
        <taxon>Leptospirales</taxon>
        <taxon>Leptospiraceae</taxon>
        <taxon>Leptonema</taxon>
    </lineage>
</organism>
<feature type="chain" id="PRO_5003559818" evidence="1">
    <location>
        <begin position="24"/>
        <end position="48"/>
    </location>
</feature>
<sequence>MRRFKIILSVAMRLAIPGSMLLASHCLPALDAPDSQSQLLEAISNINY</sequence>
<keyword evidence="3" id="KW-1185">Reference proteome</keyword>
<feature type="signal peptide" evidence="1">
    <location>
        <begin position="1"/>
        <end position="23"/>
    </location>
</feature>
<reference evidence="2 3" key="1">
    <citation type="submission" date="2011-10" db="EMBL/GenBank/DDBJ databases">
        <title>The Improved High-Quality Draft genome of Leptonema illini DSM 21528.</title>
        <authorList>
            <consortium name="US DOE Joint Genome Institute (JGI-PGF)"/>
            <person name="Lucas S."/>
            <person name="Copeland A."/>
            <person name="Lapidus A."/>
            <person name="Glavina del Rio T."/>
            <person name="Dalin E."/>
            <person name="Tice H."/>
            <person name="Bruce D."/>
            <person name="Goodwin L."/>
            <person name="Pitluck S."/>
            <person name="Peters L."/>
            <person name="Mikhailova N."/>
            <person name="Held B."/>
            <person name="Kyrpides N."/>
            <person name="Mavromatis K."/>
            <person name="Ivanova N."/>
            <person name="Markowitz V."/>
            <person name="Cheng J.-F."/>
            <person name="Hugenholtz P."/>
            <person name="Woyke T."/>
            <person name="Wu D."/>
            <person name="Gronow S."/>
            <person name="Wellnitz S."/>
            <person name="Brambilla E.-M."/>
            <person name="Klenk H.-P."/>
            <person name="Eisen J.A."/>
        </authorList>
    </citation>
    <scope>NUCLEOTIDE SEQUENCE [LARGE SCALE GENOMIC DNA]</scope>
    <source>
        <strain evidence="2 3">DSM 21528</strain>
    </source>
</reference>
<accession>H2CJI6</accession>
<dbReference type="HOGENOM" id="CLU_3154406_0_0_12"/>
<evidence type="ECO:0000313" key="2">
    <source>
        <dbReference type="EMBL" id="EHQ07143.1"/>
    </source>
</evidence>
<dbReference type="AlphaFoldDB" id="H2CJI6"/>
<dbReference type="EMBL" id="JH597773">
    <property type="protein sequence ID" value="EHQ07143.1"/>
    <property type="molecule type" value="Genomic_DNA"/>
</dbReference>
<dbReference type="Proteomes" id="UP000005737">
    <property type="component" value="Unassembled WGS sequence"/>
</dbReference>
<keyword evidence="1" id="KW-0732">Signal</keyword>
<protein>
    <submittedName>
        <fullName evidence="2">Uncharacterized protein</fullName>
    </submittedName>
</protein>
<gene>
    <name evidence="2" type="ORF">Lepil_2468</name>
</gene>
<evidence type="ECO:0000313" key="3">
    <source>
        <dbReference type="Proteomes" id="UP000005737"/>
    </source>
</evidence>
<proteinExistence type="predicted"/>
<evidence type="ECO:0000256" key="1">
    <source>
        <dbReference type="SAM" id="SignalP"/>
    </source>
</evidence>